<sequence>MNIPVPAYMARIRSQIRDAEAKADESLLAKLTVMSAILRARQAEDLPAPHVGQEAIIRLGRAIQSDISGANDVFRSHNALVDDKTLITGMPGHDDTQRFSPTTGEGGRQATA</sequence>
<protein>
    <submittedName>
        <fullName evidence="2">Uncharacterized protein</fullName>
    </submittedName>
</protein>
<dbReference type="EMBL" id="CP012700">
    <property type="protein sequence ID" value="ALH82259.1"/>
    <property type="molecule type" value="Genomic_DNA"/>
</dbReference>
<feature type="region of interest" description="Disordered" evidence="1">
    <location>
        <begin position="86"/>
        <end position="112"/>
    </location>
</feature>
<reference evidence="2 3" key="1">
    <citation type="journal article" date="2015" name="Genome Announc.">
        <title>Complete Genome Sequence of Polypropylene Glycol- and Polyethylene Glycol-Degrading Sphingopyxis macrogoltabida Strain EY-1.</title>
        <authorList>
            <person name="Ohtsubo Y."/>
            <person name="Nagata Y."/>
            <person name="Numata M."/>
            <person name="Tsuchikane K."/>
            <person name="Hosoyama A."/>
            <person name="Yamazoe A."/>
            <person name="Tsuda M."/>
            <person name="Fujita N."/>
            <person name="Kawai F."/>
        </authorList>
    </citation>
    <scope>NUCLEOTIDE SEQUENCE [LARGE SCALE GENOMIC DNA]</scope>
    <source>
        <strain evidence="2 3">EY-1</strain>
    </source>
</reference>
<dbReference type="Proteomes" id="UP000058074">
    <property type="component" value="Chromosome"/>
</dbReference>
<gene>
    <name evidence="2" type="ORF">AN936_18445</name>
</gene>
<evidence type="ECO:0000313" key="3">
    <source>
        <dbReference type="Proteomes" id="UP000058074"/>
    </source>
</evidence>
<organism evidence="2 3">
    <name type="scientific">Sphingopyxis macrogoltabida</name>
    <name type="common">Sphingomonas macrogoltabidus</name>
    <dbReference type="NCBI Taxonomy" id="33050"/>
    <lineage>
        <taxon>Bacteria</taxon>
        <taxon>Pseudomonadati</taxon>
        <taxon>Pseudomonadota</taxon>
        <taxon>Alphaproteobacteria</taxon>
        <taxon>Sphingomonadales</taxon>
        <taxon>Sphingomonadaceae</taxon>
        <taxon>Sphingopyxis</taxon>
    </lineage>
</organism>
<proteinExistence type="predicted"/>
<dbReference type="AlphaFoldDB" id="A0A0N7GT16"/>
<dbReference type="KEGG" id="smag:AN936_18445"/>
<dbReference type="PATRIC" id="fig|33050.5.peg.3828"/>
<name>A0A0N7GT16_SPHMC</name>
<evidence type="ECO:0000313" key="2">
    <source>
        <dbReference type="EMBL" id="ALH82259.1"/>
    </source>
</evidence>
<accession>A0A0N7GT16</accession>
<evidence type="ECO:0000256" key="1">
    <source>
        <dbReference type="SAM" id="MobiDB-lite"/>
    </source>
</evidence>